<dbReference type="PANTHER" id="PTHR43459">
    <property type="entry name" value="ENOYL-COA HYDRATASE"/>
    <property type="match status" value="1"/>
</dbReference>
<dbReference type="EMBL" id="CP011971">
    <property type="protein sequence ID" value="AMN46210.1"/>
    <property type="molecule type" value="Genomic_DNA"/>
</dbReference>
<dbReference type="InterPro" id="IPR001753">
    <property type="entry name" value="Enoyl-CoA_hydra/iso"/>
</dbReference>
<dbReference type="STRING" id="465721.ACG33_03630"/>
<dbReference type="KEGG" id="sdf:ACG33_03630"/>
<dbReference type="RefSeq" id="WP_066918774.1">
    <property type="nucleotide sequence ID" value="NZ_CP011971.1"/>
</dbReference>
<protein>
    <submittedName>
        <fullName evidence="2">Enoyl-CoA hydratase</fullName>
    </submittedName>
</protein>
<dbReference type="Pfam" id="PF00378">
    <property type="entry name" value="ECH_1"/>
    <property type="match status" value="1"/>
</dbReference>
<dbReference type="Proteomes" id="UP000070250">
    <property type="component" value="Chromosome"/>
</dbReference>
<dbReference type="PATRIC" id="fig|465721.4.peg.779"/>
<proteinExistence type="inferred from homology"/>
<dbReference type="SUPFAM" id="SSF52096">
    <property type="entry name" value="ClpP/crotonase"/>
    <property type="match status" value="1"/>
</dbReference>
<reference evidence="2 3" key="1">
    <citation type="submission" date="2015-06" db="EMBL/GenBank/DDBJ databases">
        <title>A Comprehensive Approach to Explore the Metabolic and Phylogenetic Diversity of Bacterial Steroid Degradation in the Environment: Testosterone as an Example.</title>
        <authorList>
            <person name="Yang F.-C."/>
            <person name="Chen Y.-L."/>
            <person name="Yu C.-P."/>
            <person name="Tang S.-L."/>
            <person name="Wang P.-H."/>
            <person name="Ismail W."/>
            <person name="Wang C.-H."/>
            <person name="Yang C.-Y."/>
            <person name="Chiang Y.-R."/>
        </authorList>
    </citation>
    <scope>NUCLEOTIDE SEQUENCE [LARGE SCALE GENOMIC DNA]</scope>
    <source>
        <strain evidence="2 3">DSM 18526</strain>
    </source>
</reference>
<gene>
    <name evidence="2" type="ORF">ACG33_03630</name>
</gene>
<dbReference type="InterPro" id="IPR029045">
    <property type="entry name" value="ClpP/crotonase-like_dom_sf"/>
</dbReference>
<keyword evidence="3" id="KW-1185">Reference proteome</keyword>
<dbReference type="Gene3D" id="3.90.226.10">
    <property type="entry name" value="2-enoyl-CoA Hydratase, Chain A, domain 1"/>
    <property type="match status" value="1"/>
</dbReference>
<comment type="similarity">
    <text evidence="1">Belongs to the enoyl-CoA hydratase/isomerase family.</text>
</comment>
<dbReference type="PANTHER" id="PTHR43459:SF3">
    <property type="entry name" value="ENOYL-COA HYDRATASE ECHA15 (ENOYL HYDRASE) (UNSATURATED ACYL-COA HYDRATASE) (CROTONASE)-RELATED"/>
    <property type="match status" value="1"/>
</dbReference>
<accession>A0A127F9E1</accession>
<dbReference type="AlphaFoldDB" id="A0A127F9E1"/>
<dbReference type="CDD" id="cd06558">
    <property type="entry name" value="crotonase-like"/>
    <property type="match status" value="1"/>
</dbReference>
<name>A0A127F9E1_STEDE</name>
<evidence type="ECO:0000313" key="3">
    <source>
        <dbReference type="Proteomes" id="UP000070250"/>
    </source>
</evidence>
<organism evidence="2 3">
    <name type="scientific">Steroidobacter denitrificans</name>
    <dbReference type="NCBI Taxonomy" id="465721"/>
    <lineage>
        <taxon>Bacteria</taxon>
        <taxon>Pseudomonadati</taxon>
        <taxon>Pseudomonadota</taxon>
        <taxon>Gammaproteobacteria</taxon>
        <taxon>Steroidobacterales</taxon>
        <taxon>Steroidobacteraceae</taxon>
        <taxon>Steroidobacter</taxon>
    </lineage>
</organism>
<dbReference type="Gene3D" id="1.10.12.10">
    <property type="entry name" value="Lyase 2-enoyl-coa Hydratase, Chain A, domain 2"/>
    <property type="match status" value="1"/>
</dbReference>
<dbReference type="OrthoDB" id="9797151at2"/>
<dbReference type="GO" id="GO:0003824">
    <property type="term" value="F:catalytic activity"/>
    <property type="evidence" value="ECO:0007669"/>
    <property type="project" value="UniProtKB-ARBA"/>
</dbReference>
<dbReference type="InterPro" id="IPR014748">
    <property type="entry name" value="Enoyl-CoA_hydra_C"/>
</dbReference>
<evidence type="ECO:0000313" key="2">
    <source>
        <dbReference type="EMBL" id="AMN46210.1"/>
    </source>
</evidence>
<evidence type="ECO:0000256" key="1">
    <source>
        <dbReference type="ARBA" id="ARBA00005254"/>
    </source>
</evidence>
<sequence length="264" mass="28147">MDITSYPGLSLTRSGRILTVTLDRPEQLNAADEGMHSSIARVFSDCADDRDTDVVILTGAGKAFSAGGDYNAMQLSIDNPARFDRLAVEAKRIVFSMLDCPKPIIAKVNGHAVGFGATLALFSDIVFAANHAKIGDPHVLVGYVAGDGGAAIWPQLIGYAKAKEFLFTGKLLTAVEAEKIGLINYALPAEELDGAVQSFAERLAAGAAKAIQWTKLSVNVGLKAIVHPVMEASMAYESLSVRTEDHREAVAALREKRSPVFRGC</sequence>